<keyword evidence="1" id="KW-0812">Transmembrane</keyword>
<accession>A0A8T8C041</accession>
<dbReference type="AlphaFoldDB" id="A0A8T8C041"/>
<keyword evidence="1" id="KW-0472">Membrane</keyword>
<organism evidence="2 3">
    <name type="scientific">Pseudomonas syringae pv. maculicola str. ES4326</name>
    <dbReference type="NCBI Taxonomy" id="629265"/>
    <lineage>
        <taxon>Bacteria</taxon>
        <taxon>Pseudomonadati</taxon>
        <taxon>Pseudomonadota</taxon>
        <taxon>Gammaproteobacteria</taxon>
        <taxon>Pseudomonadales</taxon>
        <taxon>Pseudomonadaceae</taxon>
        <taxon>Pseudomonas</taxon>
    </lineage>
</organism>
<proteinExistence type="predicted"/>
<sequence>MSTQYLSPLFIGLIVVWAIWSVFSRRVRDGVIGKMIYATIALAGYAIVQRNETFFITPTVAGVTFHAGLACAGMRHIFMVTWWPSVKKWLCRKMSCDSCVECVNDKRAKRAK</sequence>
<feature type="transmembrane region" description="Helical" evidence="1">
    <location>
        <begin position="6"/>
        <end position="24"/>
    </location>
</feature>
<evidence type="ECO:0000313" key="3">
    <source>
        <dbReference type="Proteomes" id="UP000003811"/>
    </source>
</evidence>
<protein>
    <submittedName>
        <fullName evidence="2">Uncharacterized protein</fullName>
    </submittedName>
</protein>
<evidence type="ECO:0000256" key="1">
    <source>
        <dbReference type="SAM" id="Phobius"/>
    </source>
</evidence>
<dbReference type="EMBL" id="CP047260">
    <property type="protein sequence ID" value="QHE96848.1"/>
    <property type="molecule type" value="Genomic_DNA"/>
</dbReference>
<gene>
    <name evidence="2" type="ORF">PMA4326_009580</name>
</gene>
<feature type="transmembrane region" description="Helical" evidence="1">
    <location>
        <begin position="31"/>
        <end position="48"/>
    </location>
</feature>
<dbReference type="Proteomes" id="UP000003811">
    <property type="component" value="Chromosome"/>
</dbReference>
<reference evidence="2 3" key="1">
    <citation type="journal article" date="2011" name="PLoS Pathog.">
        <title>Dynamic evolution of pathogenicity revealed by sequencing and comparative genomics of 19 Pseudomonas syringae isolates.</title>
        <authorList>
            <person name="Baltrus D.A."/>
            <person name="Nishimura M.T."/>
            <person name="Romanchuk A."/>
            <person name="Chang J.H."/>
            <person name="Mukhtar M.S."/>
            <person name="Cherkis K."/>
            <person name="Roach J."/>
            <person name="Grant S.R."/>
            <person name="Jones C.D."/>
            <person name="Dangl J.L."/>
        </authorList>
    </citation>
    <scope>NUCLEOTIDE SEQUENCE [LARGE SCALE GENOMIC DNA]</scope>
    <source>
        <strain evidence="2 3">ES4326</strain>
    </source>
</reference>
<evidence type="ECO:0000313" key="2">
    <source>
        <dbReference type="EMBL" id="QHE96848.1"/>
    </source>
</evidence>
<dbReference type="RefSeq" id="WP_007249807.1">
    <property type="nucleotide sequence ID" value="NZ_CP047260.1"/>
</dbReference>
<keyword evidence="1" id="KW-1133">Transmembrane helix</keyword>
<feature type="transmembrane region" description="Helical" evidence="1">
    <location>
        <begin position="54"/>
        <end position="78"/>
    </location>
</feature>
<name>A0A8T8C041_PSEYM</name>